<dbReference type="InterPro" id="IPR027417">
    <property type="entry name" value="P-loop_NTPase"/>
</dbReference>
<evidence type="ECO:0000313" key="13">
    <source>
        <dbReference type="Proteomes" id="UP000234752"/>
    </source>
</evidence>
<dbReference type="EC" id="2.7.1.21" evidence="2 10"/>
<dbReference type="OrthoDB" id="9781579at2"/>
<dbReference type="Gene3D" id="3.40.50.300">
    <property type="entry name" value="P-loop containing nucleotide triphosphate hydrolases"/>
    <property type="match status" value="1"/>
</dbReference>
<evidence type="ECO:0000256" key="8">
    <source>
        <dbReference type="PIRSR" id="PIRSR035805-1"/>
    </source>
</evidence>
<keyword evidence="6 10" id="KW-0418">Kinase</keyword>
<dbReference type="PANTHER" id="PTHR11441:SF0">
    <property type="entry name" value="THYMIDINE KINASE, CYTOSOLIC"/>
    <property type="match status" value="1"/>
</dbReference>
<name>A0A2K9NFX7_9PROT</name>
<reference evidence="12 13" key="1">
    <citation type="submission" date="2017-12" db="EMBL/GenBank/DDBJ databases">
        <title>Genomes of bacteria within cyanobacterial aggregates.</title>
        <authorList>
            <person name="Cai H."/>
        </authorList>
    </citation>
    <scope>NUCLEOTIDE SEQUENCE [LARGE SCALE GENOMIC DNA]</scope>
    <source>
        <strain evidence="12 13">TH16</strain>
    </source>
</reference>
<evidence type="ECO:0000256" key="5">
    <source>
        <dbReference type="ARBA" id="ARBA00022741"/>
    </source>
</evidence>
<accession>A0A2K9NFX7</accession>
<evidence type="ECO:0000256" key="6">
    <source>
        <dbReference type="ARBA" id="ARBA00022777"/>
    </source>
</evidence>
<keyword evidence="13" id="KW-1185">Reference proteome</keyword>
<evidence type="ECO:0000256" key="7">
    <source>
        <dbReference type="ARBA" id="ARBA00022840"/>
    </source>
</evidence>
<keyword evidence="5 10" id="KW-0547">Nucleotide-binding</keyword>
<evidence type="ECO:0000256" key="1">
    <source>
        <dbReference type="ARBA" id="ARBA00007587"/>
    </source>
</evidence>
<feature type="binding site" evidence="9">
    <location>
        <position position="171"/>
    </location>
    <ligand>
        <name>substrate</name>
    </ligand>
</feature>
<sequence length="194" mass="21818">MRYGKLEVICGPMFSGKSTEILKRAIWYTHGTGSHIMLLKPAFDVRYAENRVVNHDGIGFDAVPITHMPVIADSIKAVFIDEVQFCVDPHYHGDVVEDVRSLLHRGIDVAVSGLDMDWRGRAFPVTATLAAMADGLWKLKSRCAVCGHEAHKTFKKHRNDRTVELGQADLYEPRCNAHWHDHSEVSGRELSLDL</sequence>
<dbReference type="InterPro" id="IPR001267">
    <property type="entry name" value="Thymidine_kinase"/>
</dbReference>
<keyword evidence="3 10" id="KW-0237">DNA synthesis</keyword>
<dbReference type="PIRSF" id="PIRSF035805">
    <property type="entry name" value="TK_cell"/>
    <property type="match status" value="1"/>
</dbReference>
<evidence type="ECO:0000256" key="3">
    <source>
        <dbReference type="ARBA" id="ARBA00022634"/>
    </source>
</evidence>
<evidence type="ECO:0000256" key="10">
    <source>
        <dbReference type="RuleBase" id="RU000544"/>
    </source>
</evidence>
<dbReference type="SUPFAM" id="SSF52540">
    <property type="entry name" value="P-loop containing nucleoside triphosphate hydrolases"/>
    <property type="match status" value="1"/>
</dbReference>
<organism evidence="12 13">
    <name type="scientific">Niveispirillum cyanobacteriorum</name>
    <dbReference type="NCBI Taxonomy" id="1612173"/>
    <lineage>
        <taxon>Bacteria</taxon>
        <taxon>Pseudomonadati</taxon>
        <taxon>Pseudomonadota</taxon>
        <taxon>Alphaproteobacteria</taxon>
        <taxon>Rhodospirillales</taxon>
        <taxon>Azospirillaceae</taxon>
        <taxon>Niveispirillum</taxon>
    </lineage>
</organism>
<comment type="similarity">
    <text evidence="1 11">Belongs to the thymidine kinase family.</text>
</comment>
<evidence type="ECO:0000256" key="9">
    <source>
        <dbReference type="PIRSR" id="PIRSR035805-2"/>
    </source>
</evidence>
<keyword evidence="7 10" id="KW-0067">ATP-binding</keyword>
<dbReference type="PANTHER" id="PTHR11441">
    <property type="entry name" value="THYMIDINE KINASE"/>
    <property type="match status" value="1"/>
</dbReference>
<evidence type="ECO:0000313" key="12">
    <source>
        <dbReference type="EMBL" id="AUN32030.1"/>
    </source>
</evidence>
<proteinExistence type="inferred from homology"/>
<dbReference type="GO" id="GO:0005524">
    <property type="term" value="F:ATP binding"/>
    <property type="evidence" value="ECO:0007669"/>
    <property type="project" value="UniProtKB-KW"/>
</dbReference>
<dbReference type="Proteomes" id="UP000234752">
    <property type="component" value="Chromosome eg_2"/>
</dbReference>
<feature type="binding site" evidence="9">
    <location>
        <begin position="163"/>
        <end position="166"/>
    </location>
    <ligand>
        <name>substrate</name>
    </ligand>
</feature>
<dbReference type="EMBL" id="CP025612">
    <property type="protein sequence ID" value="AUN32030.1"/>
    <property type="molecule type" value="Genomic_DNA"/>
</dbReference>
<dbReference type="PROSITE" id="PS00603">
    <property type="entry name" value="TK_CELLULAR_TYPE"/>
    <property type="match status" value="1"/>
</dbReference>
<protein>
    <recommendedName>
        <fullName evidence="2 10">Thymidine kinase</fullName>
        <ecNumber evidence="2 10">2.7.1.21</ecNumber>
    </recommendedName>
</protein>
<dbReference type="Gene3D" id="3.30.60.20">
    <property type="match status" value="1"/>
</dbReference>
<dbReference type="GO" id="GO:0071897">
    <property type="term" value="P:DNA biosynthetic process"/>
    <property type="evidence" value="ECO:0007669"/>
    <property type="project" value="UniProtKB-KW"/>
</dbReference>
<dbReference type="GO" id="GO:0046104">
    <property type="term" value="P:thymidine metabolic process"/>
    <property type="evidence" value="ECO:0007669"/>
    <property type="project" value="TreeGrafter"/>
</dbReference>
<evidence type="ECO:0000256" key="11">
    <source>
        <dbReference type="RuleBase" id="RU004165"/>
    </source>
</evidence>
<dbReference type="RefSeq" id="WP_102113582.1">
    <property type="nucleotide sequence ID" value="NZ_BMGN01000006.1"/>
</dbReference>
<evidence type="ECO:0000256" key="4">
    <source>
        <dbReference type="ARBA" id="ARBA00022679"/>
    </source>
</evidence>
<dbReference type="InterPro" id="IPR020633">
    <property type="entry name" value="Thymidine_kinase_CS"/>
</dbReference>
<dbReference type="KEGG" id="ncb:C0V82_16530"/>
<dbReference type="Pfam" id="PF00265">
    <property type="entry name" value="TK"/>
    <property type="match status" value="1"/>
</dbReference>
<dbReference type="GO" id="GO:0005829">
    <property type="term" value="C:cytosol"/>
    <property type="evidence" value="ECO:0007669"/>
    <property type="project" value="TreeGrafter"/>
</dbReference>
<dbReference type="GO" id="GO:0004797">
    <property type="term" value="F:thymidine kinase activity"/>
    <property type="evidence" value="ECO:0007669"/>
    <property type="project" value="UniProtKB-EC"/>
</dbReference>
<keyword evidence="4 10" id="KW-0808">Transferase</keyword>
<feature type="active site" description="Proton acceptor" evidence="8">
    <location>
        <position position="82"/>
    </location>
</feature>
<gene>
    <name evidence="12" type="ORF">C0V82_16530</name>
</gene>
<evidence type="ECO:0000256" key="2">
    <source>
        <dbReference type="ARBA" id="ARBA00012118"/>
    </source>
</evidence>
<dbReference type="SUPFAM" id="SSF57716">
    <property type="entry name" value="Glucocorticoid receptor-like (DNA-binding domain)"/>
    <property type="match status" value="1"/>
</dbReference>
<comment type="catalytic activity">
    <reaction evidence="10">
        <text>thymidine + ATP = dTMP + ADP + H(+)</text>
        <dbReference type="Rhea" id="RHEA:19129"/>
        <dbReference type="ChEBI" id="CHEBI:15378"/>
        <dbReference type="ChEBI" id="CHEBI:17748"/>
        <dbReference type="ChEBI" id="CHEBI:30616"/>
        <dbReference type="ChEBI" id="CHEBI:63528"/>
        <dbReference type="ChEBI" id="CHEBI:456216"/>
        <dbReference type="EC" id="2.7.1.21"/>
    </reaction>
</comment>
<dbReference type="AlphaFoldDB" id="A0A2K9NFX7"/>